<keyword evidence="4" id="KW-0067">ATP-binding</keyword>
<evidence type="ECO:0000256" key="1">
    <source>
        <dbReference type="ARBA" id="ARBA00022679"/>
    </source>
</evidence>
<dbReference type="PANTHER" id="PTHR43289">
    <property type="entry name" value="MITOGEN-ACTIVATED PROTEIN KINASE KINASE KINASE 20-RELATED"/>
    <property type="match status" value="1"/>
</dbReference>
<dbReference type="Pfam" id="PF00069">
    <property type="entry name" value="Pkinase"/>
    <property type="match status" value="1"/>
</dbReference>
<dbReference type="Gene3D" id="3.30.200.20">
    <property type="entry name" value="Phosphorylase Kinase, domain 1"/>
    <property type="match status" value="1"/>
</dbReference>
<dbReference type="SUPFAM" id="SSF56112">
    <property type="entry name" value="Protein kinase-like (PK-like)"/>
    <property type="match status" value="1"/>
</dbReference>
<evidence type="ECO:0000313" key="6">
    <source>
        <dbReference type="EMBL" id="ACY13948.1"/>
    </source>
</evidence>
<keyword evidence="1" id="KW-0808">Transferase</keyword>
<dbReference type="GO" id="GO:0005524">
    <property type="term" value="F:ATP binding"/>
    <property type="evidence" value="ECO:0007669"/>
    <property type="project" value="UniProtKB-KW"/>
</dbReference>
<dbReference type="CDD" id="cd14014">
    <property type="entry name" value="STKc_PknB_like"/>
    <property type="match status" value="1"/>
</dbReference>
<proteinExistence type="predicted"/>
<evidence type="ECO:0000256" key="4">
    <source>
        <dbReference type="ARBA" id="ARBA00022840"/>
    </source>
</evidence>
<evidence type="ECO:0000259" key="5">
    <source>
        <dbReference type="PROSITE" id="PS50011"/>
    </source>
</evidence>
<protein>
    <submittedName>
        <fullName evidence="6">Serine/threonine protein kinase</fullName>
    </submittedName>
</protein>
<feature type="domain" description="Protein kinase" evidence="5">
    <location>
        <begin position="28"/>
        <end position="291"/>
    </location>
</feature>
<evidence type="ECO:0000256" key="3">
    <source>
        <dbReference type="ARBA" id="ARBA00022777"/>
    </source>
</evidence>
<dbReference type="HOGENOM" id="CLU_000288_63_44_7"/>
<accession>D0LUQ8</accession>
<dbReference type="Gene3D" id="1.10.510.10">
    <property type="entry name" value="Transferase(Phosphotransferase) domain 1"/>
    <property type="match status" value="1"/>
</dbReference>
<dbReference type="SMART" id="SM00220">
    <property type="entry name" value="S_TKc"/>
    <property type="match status" value="1"/>
</dbReference>
<dbReference type="Proteomes" id="UP000001880">
    <property type="component" value="Chromosome"/>
</dbReference>
<dbReference type="InterPro" id="IPR011009">
    <property type="entry name" value="Kinase-like_dom_sf"/>
</dbReference>
<dbReference type="EMBL" id="CP001804">
    <property type="protein sequence ID" value="ACY13948.1"/>
    <property type="molecule type" value="Genomic_DNA"/>
</dbReference>
<evidence type="ECO:0000256" key="2">
    <source>
        <dbReference type="ARBA" id="ARBA00022741"/>
    </source>
</evidence>
<gene>
    <name evidence="6" type="ordered locus">Hoch_1394</name>
</gene>
<dbReference type="OrthoDB" id="5485607at2"/>
<dbReference type="AlphaFoldDB" id="D0LUQ8"/>
<organism evidence="6 7">
    <name type="scientific">Haliangium ochraceum (strain DSM 14365 / JCM 11303 / SMP-2)</name>
    <dbReference type="NCBI Taxonomy" id="502025"/>
    <lineage>
        <taxon>Bacteria</taxon>
        <taxon>Pseudomonadati</taxon>
        <taxon>Myxococcota</taxon>
        <taxon>Polyangia</taxon>
        <taxon>Haliangiales</taxon>
        <taxon>Kofleriaceae</taxon>
        <taxon>Haliangium</taxon>
    </lineage>
</organism>
<name>D0LUQ8_HALO1</name>
<dbReference type="STRING" id="502025.Hoch_1394"/>
<dbReference type="InterPro" id="IPR000719">
    <property type="entry name" value="Prot_kinase_dom"/>
</dbReference>
<dbReference type="GO" id="GO:0004674">
    <property type="term" value="F:protein serine/threonine kinase activity"/>
    <property type="evidence" value="ECO:0007669"/>
    <property type="project" value="UniProtKB-KW"/>
</dbReference>
<keyword evidence="7" id="KW-1185">Reference proteome</keyword>
<keyword evidence="3 6" id="KW-0418">Kinase</keyword>
<keyword evidence="6" id="KW-0723">Serine/threonine-protein kinase</keyword>
<keyword evidence="2" id="KW-0547">Nucleotide-binding</keyword>
<reference evidence="6 7" key="1">
    <citation type="journal article" date="2010" name="Stand. Genomic Sci.">
        <title>Complete genome sequence of Haliangium ochraceum type strain (SMP-2).</title>
        <authorList>
            <consortium name="US DOE Joint Genome Institute (JGI-PGF)"/>
            <person name="Ivanova N."/>
            <person name="Daum C."/>
            <person name="Lang E."/>
            <person name="Abt B."/>
            <person name="Kopitz M."/>
            <person name="Saunders E."/>
            <person name="Lapidus A."/>
            <person name="Lucas S."/>
            <person name="Glavina Del Rio T."/>
            <person name="Nolan M."/>
            <person name="Tice H."/>
            <person name="Copeland A."/>
            <person name="Cheng J.F."/>
            <person name="Chen F."/>
            <person name="Bruce D."/>
            <person name="Goodwin L."/>
            <person name="Pitluck S."/>
            <person name="Mavromatis K."/>
            <person name="Pati A."/>
            <person name="Mikhailova N."/>
            <person name="Chen A."/>
            <person name="Palaniappan K."/>
            <person name="Land M."/>
            <person name="Hauser L."/>
            <person name="Chang Y.J."/>
            <person name="Jeffries C.D."/>
            <person name="Detter J.C."/>
            <person name="Brettin T."/>
            <person name="Rohde M."/>
            <person name="Goker M."/>
            <person name="Bristow J."/>
            <person name="Markowitz V."/>
            <person name="Eisen J.A."/>
            <person name="Hugenholtz P."/>
            <person name="Kyrpides N.C."/>
            <person name="Klenk H.P."/>
        </authorList>
    </citation>
    <scope>NUCLEOTIDE SEQUENCE [LARGE SCALE GENOMIC DNA]</scope>
    <source>
        <strain evidence="7">DSM 14365 / CIP 107738 / JCM 11303 / AJ 13395 / SMP-2</strain>
    </source>
</reference>
<dbReference type="PROSITE" id="PS50011">
    <property type="entry name" value="PROTEIN_KINASE_DOM"/>
    <property type="match status" value="1"/>
</dbReference>
<dbReference type="KEGG" id="hoh:Hoch_1394"/>
<sequence length="501" mass="53018">MNGHMFDLPATEQLYGDILGSGAVVGSYIVDELAFEGGFAAIYRAHHPDTGAVVALKLLRCDMRSSARMLERFRQEAALIRRIRHPGIVRIFELDELAPGRPYIVMEWLEGRDLGDELQRRGPFTAAETSAIVRDIGAALSAAHGAGIIHRDVKAGNVIAVPAGDWFTCKLIDFGIARLIARDAQDSALTTRTLIGTPRNMAPEQILGHEADERTDVYALGLLAYQMVCGRLPFDGDSAIELEQLHLHAAPPSASESACVSPAFDAVIARALRKRPEQRYARVADFVEALARVVVAGSSPAGAPPAPKPASTTRSGAGIAVAIALKPAAGARDQADEWDEDTLDLVDDTLEAARALCVATGLRIAAETATQIFAAAPLPDDSHAAGATESAALAERVRVIGAVLGWHRDQLAARASRAIAIHIAIHSAELVTREGDSLSEVGGEGRPGLLGGPLLRLDAWPHTAAAPGVVGTAAAVAGSERHFIVHPDDNEATVYRLALRS</sequence>
<evidence type="ECO:0000313" key="7">
    <source>
        <dbReference type="Proteomes" id="UP000001880"/>
    </source>
</evidence>
<dbReference type="eggNOG" id="COG0515">
    <property type="taxonomic scope" value="Bacteria"/>
</dbReference>
<dbReference type="PANTHER" id="PTHR43289:SF6">
    <property type="entry name" value="SERINE_THREONINE-PROTEIN KINASE NEKL-3"/>
    <property type="match status" value="1"/>
</dbReference>